<gene>
    <name evidence="1" type="ORF">MBHS_00414</name>
</gene>
<keyword evidence="2" id="KW-1185">Reference proteome</keyword>
<accession>A0A1H6F663</accession>
<proteinExistence type="predicted"/>
<dbReference type="Proteomes" id="UP000236724">
    <property type="component" value="Unassembled WGS sequence"/>
</dbReference>
<evidence type="ECO:0000313" key="2">
    <source>
        <dbReference type="Proteomes" id="UP000236724"/>
    </source>
</evidence>
<dbReference type="AlphaFoldDB" id="A0A1H6F663"/>
<dbReference type="OrthoDB" id="7062894at2"/>
<name>A0A1H6F663_9GAMM</name>
<sequence>MDFDSCGTVLNNKIITASENRMKFVIKNKNSITVRKVIVDGCLINDERQRCDYLFEINKPFTEVIYLELKGKNIEYAIEQLESTIRICAKRHDKAGKRCDIVASRVPKMTTKTQNLKKKFLQKNQISLYLHTAQYEFILK</sequence>
<dbReference type="RefSeq" id="WP_103918619.1">
    <property type="nucleotide sequence ID" value="NZ_FMSV02000059.1"/>
</dbReference>
<organism evidence="1 2">
    <name type="scientific">Candidatus Venteria ishoeyi</name>
    <dbReference type="NCBI Taxonomy" id="1899563"/>
    <lineage>
        <taxon>Bacteria</taxon>
        <taxon>Pseudomonadati</taxon>
        <taxon>Pseudomonadota</taxon>
        <taxon>Gammaproteobacteria</taxon>
        <taxon>Thiotrichales</taxon>
        <taxon>Thiotrichaceae</taxon>
        <taxon>Venteria</taxon>
    </lineage>
</organism>
<reference evidence="1 2" key="1">
    <citation type="submission" date="2016-10" db="EMBL/GenBank/DDBJ databases">
        <authorList>
            <person name="de Groot N.N."/>
        </authorList>
    </citation>
    <scope>NUCLEOTIDE SEQUENCE [LARGE SCALE GENOMIC DNA]</scope>
    <source>
        <strain evidence="1">MBHS1</strain>
    </source>
</reference>
<dbReference type="EMBL" id="FMSV02000059">
    <property type="protein sequence ID" value="SEH04566.1"/>
    <property type="molecule type" value="Genomic_DNA"/>
</dbReference>
<protein>
    <submittedName>
        <fullName evidence="1">Uncharacterized protein</fullName>
    </submittedName>
</protein>
<evidence type="ECO:0000313" key="1">
    <source>
        <dbReference type="EMBL" id="SEH04566.1"/>
    </source>
</evidence>